<feature type="domain" description="SLH" evidence="3">
    <location>
        <begin position="1185"/>
        <end position="1245"/>
    </location>
</feature>
<reference evidence="4 5" key="1">
    <citation type="submission" date="2020-01" db="EMBL/GenBank/DDBJ databases">
        <title>Paenibacillus soybeanensis sp. nov. isolated from the nodules of soybean (Glycine max(L.) Merr).</title>
        <authorList>
            <person name="Wang H."/>
        </authorList>
    </citation>
    <scope>NUCLEOTIDE SEQUENCE [LARGE SCALE GENOMIC DNA]</scope>
    <source>
        <strain evidence="4 5">T1</strain>
    </source>
</reference>
<gene>
    <name evidence="4" type="ORF">GT019_10695</name>
</gene>
<dbReference type="PANTHER" id="PTHR43308:SF5">
    <property type="entry name" value="S-LAYER PROTEIN _ PEPTIDOGLYCAN ENDO-BETA-N-ACETYLGLUCOSAMINIDASE"/>
    <property type="match status" value="1"/>
</dbReference>
<dbReference type="EMBL" id="JAAAMV010000005">
    <property type="protein sequence ID" value="NBD24339.1"/>
    <property type="molecule type" value="Genomic_DNA"/>
</dbReference>
<sequence length="1372" mass="147935">MKKGSKKLTLFVLLLLLLNTWGVALPAAGADPAPASLELSLPNELTDWILDEDAGYIYAVSSAANSLYFIRLSDMTIVKTLSVGSKPYSLARDGQSLQIALSGATMIKTVDLATQQITDTIVTDGIPTSIAASSNRLFYGTEDEKIYKYDKGNRTSALLQSGYSFDDVALAIDEPSNTLYVGQLSSYGGIAAIDAETGVQLSHDIDDDMEIGGASQSLKHIFIDEQSVYFGGHQFNKENLTETTGTYSRTNDDYTYLEAVVLGVTDSYVLTTQGVYDKDSYTPLALFPSASRFALLDSSGRAYLAGIENWFEDAKKITRVDLTIPQRTTASFTADSYSIRSDQAITDWITTDESPYIYAIVASTNELAVIRKDDMTEVKKMFIGSGPREIKLFNNKVYVIFDGENHIDVMELADGIPMEASLAEITTKSYPYHVYPDQNNRILYYGENGISVTSADRTSATDAIANETSTGIRYPNTFMLDSDHNILYGGDSSSLYKYDSQTYNLLESKPITTDHIGNDIILDENNLYYGNLRLDVNQLSVQYGTYPEQIIAARGNTVFSNAAVYDRDSFTKSSDLLVYVQHVYASGDQTIFLATDKRLFKFSGVEEMQTVMNEGRRPSNAVFVDESLTSGTLDGELSFEPPSDQDGITGYTAYYQDQQGNKLDQIYYFFKNTESSTDARFVYDITYSTMPKGAVSIGVYPIIRLGMYGNEHILDVHASAPIYDAPGYLPTDLAVTDTNADINKFSGTVSWKQGTTEIPDVRYHLYFINEEGPVGDEIAVVDGGKRTYSVTVPVKDVPREAFGIGVFMESDDFISPFFTPIILADKRTPAIPASSIIVHKYMVQADNVVVNNLVAGDFIRVYNEEQTAILGSGVVNSNQSATTILIGDIGDPGDKILVTRQSTDKIESEGTLVVIPAATNDGSGGGTPGGGGGGGTPGGGGGGGGAPGGGGGGGAPEGGGTPDADTGEAELVTTIKANADGTSSSLTEVPAAFISKAISDPGFMKNPVIVIRADEKTATQNSQFQIDSTALASIHAQSKAAVLILESTSGKLQLPVGSISASVSGSSGSEQKVVITIAQAAGDYKTKLKAQFGGSAGVPLGDPVEFEVKLTGSGPGRILSNFSDYAMHVLNVNVAKETDAVYTGLTYDPITQTYVPVPTTWEWKDGILQVTLKRKGNSVYTVIQNHVDFKDLGKSNPYQDSILALANRMVINGYPDGSFKPESVVTRAEFAAMLNRALGILPKQQASKSFKDVANGVWYAPQVNAAVDAGLINGYTDGTFRPNQNITHQEMIVMLVNAFQYDNAGVDLTKTSSTVYPDKLPAWAKPYYAAAMDKGLLPTSSAFHFQTGKNTQRQESALLLYQLMKVAKLTNT</sequence>
<feature type="region of interest" description="Disordered" evidence="1">
    <location>
        <begin position="916"/>
        <end position="966"/>
    </location>
</feature>
<dbReference type="RefSeq" id="WP_161743132.1">
    <property type="nucleotide sequence ID" value="NZ_JAAAMV010000005.1"/>
</dbReference>
<evidence type="ECO:0000313" key="4">
    <source>
        <dbReference type="EMBL" id="NBD24339.1"/>
    </source>
</evidence>
<feature type="signal peptide" evidence="2">
    <location>
        <begin position="1"/>
        <end position="24"/>
    </location>
</feature>
<accession>A0ABW9XNY7</accession>
<dbReference type="PANTHER" id="PTHR43308">
    <property type="entry name" value="OUTER MEMBRANE PROTEIN ALPHA-RELATED"/>
    <property type="match status" value="1"/>
</dbReference>
<evidence type="ECO:0000259" key="3">
    <source>
        <dbReference type="PROSITE" id="PS51272"/>
    </source>
</evidence>
<dbReference type="InterPro" id="IPR015943">
    <property type="entry name" value="WD40/YVTN_repeat-like_dom_sf"/>
</dbReference>
<dbReference type="SUPFAM" id="SSF50969">
    <property type="entry name" value="YVTN repeat-like/Quinoprotein amine dehydrogenase"/>
    <property type="match status" value="2"/>
</dbReference>
<proteinExistence type="predicted"/>
<keyword evidence="2" id="KW-0732">Signal</keyword>
<dbReference type="Proteomes" id="UP000665561">
    <property type="component" value="Unassembled WGS sequence"/>
</dbReference>
<feature type="compositionally biased region" description="Gly residues" evidence="1">
    <location>
        <begin position="922"/>
        <end position="961"/>
    </location>
</feature>
<dbReference type="PROSITE" id="PS51272">
    <property type="entry name" value="SLH"/>
    <property type="match status" value="2"/>
</dbReference>
<organism evidence="4 5">
    <name type="scientific">Paenibacillus glycinis</name>
    <dbReference type="NCBI Taxonomy" id="2697035"/>
    <lineage>
        <taxon>Bacteria</taxon>
        <taxon>Bacillati</taxon>
        <taxon>Bacillota</taxon>
        <taxon>Bacilli</taxon>
        <taxon>Bacillales</taxon>
        <taxon>Paenibacillaceae</taxon>
        <taxon>Paenibacillus</taxon>
    </lineage>
</organism>
<feature type="domain" description="SLH" evidence="3">
    <location>
        <begin position="1246"/>
        <end position="1309"/>
    </location>
</feature>
<feature type="chain" id="PRO_5046678159" description="SLH domain-containing protein" evidence="2">
    <location>
        <begin position="25"/>
        <end position="1372"/>
    </location>
</feature>
<comment type="caution">
    <text evidence="4">The sequence shown here is derived from an EMBL/GenBank/DDBJ whole genome shotgun (WGS) entry which is preliminary data.</text>
</comment>
<dbReference type="InterPro" id="IPR001119">
    <property type="entry name" value="SLH_dom"/>
</dbReference>
<name>A0ABW9XNY7_9BACL</name>
<evidence type="ECO:0000256" key="1">
    <source>
        <dbReference type="SAM" id="MobiDB-lite"/>
    </source>
</evidence>
<evidence type="ECO:0000256" key="2">
    <source>
        <dbReference type="SAM" id="SignalP"/>
    </source>
</evidence>
<dbReference type="Pfam" id="PF00395">
    <property type="entry name" value="SLH"/>
    <property type="match status" value="2"/>
</dbReference>
<dbReference type="InterPro" id="IPR051465">
    <property type="entry name" value="Cell_Envelope_Struct_Comp"/>
</dbReference>
<dbReference type="InterPro" id="IPR011044">
    <property type="entry name" value="Quino_amine_DH_bsu"/>
</dbReference>
<protein>
    <recommendedName>
        <fullName evidence="3">SLH domain-containing protein</fullName>
    </recommendedName>
</protein>
<dbReference type="Gene3D" id="2.130.10.10">
    <property type="entry name" value="YVTN repeat-like/Quinoprotein amine dehydrogenase"/>
    <property type="match status" value="2"/>
</dbReference>
<evidence type="ECO:0000313" key="5">
    <source>
        <dbReference type="Proteomes" id="UP000665561"/>
    </source>
</evidence>
<keyword evidence="5" id="KW-1185">Reference proteome</keyword>